<dbReference type="InterPro" id="IPR018641">
    <property type="entry name" value="Trfase_1_rSAM/seldom-assoc"/>
</dbReference>
<proteinExistence type="predicted"/>
<dbReference type="InterPro" id="IPR029044">
    <property type="entry name" value="Nucleotide-diphossugar_trans"/>
</dbReference>
<sequence length="231" mass="26304">MRTKPIQNTAVLIFANSAAKDCRDKKIIAETALFDTLTRHIIKTVKATGLPYFHFTENEQIGDTFGERFTNAITAVYDKGFENIVAIGNDSPELKSWHLRKAFQELQQGNTVLGPALDGGFYLMGIHRSHFDQLSFSKLPWQEVTLFTRTKKLLDEVGARLFRLPILKDLDSQKDIVLLANYIRSISYGVIVVLRRMLTVSTDIYSIVHIFLQDKQGYTHHNKGSPIPLFF</sequence>
<accession>A0A964TB48</accession>
<gene>
    <name evidence="1" type="ORF">GTQ34_06820</name>
</gene>
<evidence type="ECO:0000313" key="1">
    <source>
        <dbReference type="EMBL" id="NAY91624.1"/>
    </source>
</evidence>
<dbReference type="PANTHER" id="PTHR36529">
    <property type="entry name" value="SLL1095 PROTEIN"/>
    <property type="match status" value="1"/>
</dbReference>
<comment type="caution">
    <text evidence="1">The sequence shown here is derived from an EMBL/GenBank/DDBJ whole genome shotgun (WGS) entry which is preliminary data.</text>
</comment>
<reference evidence="1" key="1">
    <citation type="submission" date="2020-01" db="EMBL/GenBank/DDBJ databases">
        <title>Muricauda ochracea sp. nov., isolated from a tidal flat of Garorim bay in Korea.</title>
        <authorList>
            <person name="Kim D."/>
            <person name="Yoo Y."/>
            <person name="Kim J.-J."/>
        </authorList>
    </citation>
    <scope>NUCLEOTIDE SEQUENCE</scope>
    <source>
        <strain evidence="1">JGD-17</strain>
    </source>
</reference>
<dbReference type="SUPFAM" id="SSF53448">
    <property type="entry name" value="Nucleotide-diphospho-sugar transferases"/>
    <property type="match status" value="1"/>
</dbReference>
<keyword evidence="2" id="KW-1185">Reference proteome</keyword>
<dbReference type="Proteomes" id="UP000667650">
    <property type="component" value="Unassembled WGS sequence"/>
</dbReference>
<dbReference type="EMBL" id="JAAABI010000002">
    <property type="protein sequence ID" value="NAY91624.1"/>
    <property type="molecule type" value="Genomic_DNA"/>
</dbReference>
<protein>
    <submittedName>
        <fullName evidence="1">DUF2064 domain-containing protein</fullName>
    </submittedName>
</protein>
<dbReference type="Gene3D" id="3.90.550.10">
    <property type="entry name" value="Spore Coat Polysaccharide Biosynthesis Protein SpsA, Chain A"/>
    <property type="match status" value="1"/>
</dbReference>
<name>A0A964TB48_9FLAO</name>
<organism evidence="1 2">
    <name type="scientific">Flagellimonas ochracea</name>
    <dbReference type="NCBI Taxonomy" id="2696472"/>
    <lineage>
        <taxon>Bacteria</taxon>
        <taxon>Pseudomonadati</taxon>
        <taxon>Bacteroidota</taxon>
        <taxon>Flavobacteriia</taxon>
        <taxon>Flavobacteriales</taxon>
        <taxon>Flavobacteriaceae</taxon>
        <taxon>Flagellimonas</taxon>
    </lineage>
</organism>
<dbReference type="AlphaFoldDB" id="A0A964TB48"/>
<dbReference type="RefSeq" id="WP_166523037.1">
    <property type="nucleotide sequence ID" value="NZ_JAAABI010000002.1"/>
</dbReference>
<evidence type="ECO:0000313" key="2">
    <source>
        <dbReference type="Proteomes" id="UP000667650"/>
    </source>
</evidence>
<dbReference type="PANTHER" id="PTHR36529:SF1">
    <property type="entry name" value="GLYCOSYLTRANSFERASE"/>
    <property type="match status" value="1"/>
</dbReference>
<dbReference type="Pfam" id="PF09837">
    <property type="entry name" value="DUF2064"/>
    <property type="match status" value="1"/>
</dbReference>